<dbReference type="Proteomes" id="UP000254029">
    <property type="component" value="Unassembled WGS sequence"/>
</dbReference>
<organism evidence="1 2">
    <name type="scientific">Chromobacterium violaceum</name>
    <dbReference type="NCBI Taxonomy" id="536"/>
    <lineage>
        <taxon>Bacteria</taxon>
        <taxon>Pseudomonadati</taxon>
        <taxon>Pseudomonadota</taxon>
        <taxon>Betaproteobacteria</taxon>
        <taxon>Neisseriales</taxon>
        <taxon>Chromobacteriaceae</taxon>
        <taxon>Chromobacterium</taxon>
    </lineage>
</organism>
<accession>A0AAX2M8W9</accession>
<proteinExistence type="predicted"/>
<sequence>MDKNLAVSISIGAHAASALAAFGNVKQSLAGIGQATSMLKAKQNELGSAIQRQMGTLAPKTLAAMNHDYEKLGRTIDSLRLKQEKLAASMARGEMLKDRRQEHWSGLRESAATAAAVALPVGKSVQLSASYQDAIKDIAITGDLAPAAEAALGQSVRTAALRFNQSQFEMALLHKS</sequence>
<evidence type="ECO:0000313" key="2">
    <source>
        <dbReference type="Proteomes" id="UP000254029"/>
    </source>
</evidence>
<evidence type="ECO:0008006" key="3">
    <source>
        <dbReference type="Google" id="ProtNLM"/>
    </source>
</evidence>
<dbReference type="AlphaFoldDB" id="A0AAX2M8W9"/>
<dbReference type="EMBL" id="UIGR01000001">
    <property type="protein sequence ID" value="SUX32927.1"/>
    <property type="molecule type" value="Genomic_DNA"/>
</dbReference>
<reference evidence="1 2" key="1">
    <citation type="submission" date="2018-06" db="EMBL/GenBank/DDBJ databases">
        <authorList>
            <consortium name="Pathogen Informatics"/>
            <person name="Doyle S."/>
        </authorList>
    </citation>
    <scope>NUCLEOTIDE SEQUENCE [LARGE SCALE GENOMIC DNA]</scope>
    <source>
        <strain evidence="1 2">NCTC8684</strain>
    </source>
</reference>
<evidence type="ECO:0000313" key="1">
    <source>
        <dbReference type="EMBL" id="SUX32927.1"/>
    </source>
</evidence>
<protein>
    <recommendedName>
        <fullName evidence="3">Phage tail tape measure protein</fullName>
    </recommendedName>
</protein>
<name>A0AAX2M8W9_CHRVL</name>
<comment type="caution">
    <text evidence="1">The sequence shown here is derived from an EMBL/GenBank/DDBJ whole genome shotgun (WGS) entry which is preliminary data.</text>
</comment>
<dbReference type="RefSeq" id="WP_115648443.1">
    <property type="nucleotide sequence ID" value="NZ_UFVO01000003.1"/>
</dbReference>
<gene>
    <name evidence="1" type="ORF">NCTC8684_02010</name>
</gene>